<dbReference type="OrthoDB" id="8951552at2759"/>
<accession>A0A9Q1J6I3</accession>
<keyword evidence="2" id="KW-0645">Protease</keyword>
<feature type="domain" description="CxC7-like cysteine cluster associated with KDZ transposases" evidence="6">
    <location>
        <begin position="103"/>
        <end position="158"/>
    </location>
</feature>
<evidence type="ECO:0000313" key="7">
    <source>
        <dbReference type="EMBL" id="KAJ8369424.1"/>
    </source>
</evidence>
<dbReference type="AlphaFoldDB" id="A0A9Q1J6I3"/>
<dbReference type="Pfam" id="PF18866">
    <property type="entry name" value="CxC7"/>
    <property type="match status" value="1"/>
</dbReference>
<keyword evidence="4" id="KW-1133">Transmembrane helix</keyword>
<comment type="similarity">
    <text evidence="1">Belongs to the peptidase C48 family.</text>
</comment>
<dbReference type="EMBL" id="JAINUF010000003">
    <property type="protein sequence ID" value="KAJ8369424.1"/>
    <property type="molecule type" value="Genomic_DNA"/>
</dbReference>
<evidence type="ECO:0000256" key="3">
    <source>
        <dbReference type="ARBA" id="ARBA00022801"/>
    </source>
</evidence>
<feature type="domain" description="Ubiquitin-like protease family profile" evidence="5">
    <location>
        <begin position="23"/>
        <end position="68"/>
    </location>
</feature>
<sequence length="172" mass="20340">MAASIQFYLVQAPPIILLLITIFKRQDVPKQFASLDCGVLMIMYALYISMGQPFDFTQSDMPQIRRWWCLHLLGEAERFYNLVTSERFRRKAHFLWLDSVVTWRRFSSTYQQDFRRMYVLETCRQCKEVYKNCIPGYVGRGRRGELQAFYSDDSHPAFAAIFVNFVQGWGSE</sequence>
<reference evidence="7" key="1">
    <citation type="journal article" date="2023" name="Science">
        <title>Genome structures resolve the early diversification of teleost fishes.</title>
        <authorList>
            <person name="Parey E."/>
            <person name="Louis A."/>
            <person name="Montfort J."/>
            <person name="Bouchez O."/>
            <person name="Roques C."/>
            <person name="Iampietro C."/>
            <person name="Lluch J."/>
            <person name="Castinel A."/>
            <person name="Donnadieu C."/>
            <person name="Desvignes T."/>
            <person name="Floi Bucao C."/>
            <person name="Jouanno E."/>
            <person name="Wen M."/>
            <person name="Mejri S."/>
            <person name="Dirks R."/>
            <person name="Jansen H."/>
            <person name="Henkel C."/>
            <person name="Chen W.J."/>
            <person name="Zahm M."/>
            <person name="Cabau C."/>
            <person name="Klopp C."/>
            <person name="Thompson A.W."/>
            <person name="Robinson-Rechavi M."/>
            <person name="Braasch I."/>
            <person name="Lecointre G."/>
            <person name="Bobe J."/>
            <person name="Postlethwait J.H."/>
            <person name="Berthelot C."/>
            <person name="Roest Crollius H."/>
            <person name="Guiguen Y."/>
        </authorList>
    </citation>
    <scope>NUCLEOTIDE SEQUENCE</scope>
    <source>
        <strain evidence="7">WJC10195</strain>
    </source>
</reference>
<feature type="transmembrane region" description="Helical" evidence="4">
    <location>
        <begin position="6"/>
        <end position="23"/>
    </location>
</feature>
<proteinExistence type="inferred from homology"/>
<dbReference type="SUPFAM" id="SSF54001">
    <property type="entry name" value="Cysteine proteinases"/>
    <property type="match status" value="1"/>
</dbReference>
<keyword evidence="4" id="KW-0472">Membrane</keyword>
<evidence type="ECO:0000259" key="5">
    <source>
        <dbReference type="Pfam" id="PF02902"/>
    </source>
</evidence>
<evidence type="ECO:0000313" key="8">
    <source>
        <dbReference type="Proteomes" id="UP001152622"/>
    </source>
</evidence>
<dbReference type="InterPro" id="IPR041300">
    <property type="entry name" value="CxC7"/>
</dbReference>
<evidence type="ECO:0000259" key="6">
    <source>
        <dbReference type="Pfam" id="PF18866"/>
    </source>
</evidence>
<dbReference type="GO" id="GO:0006508">
    <property type="term" value="P:proteolysis"/>
    <property type="evidence" value="ECO:0007669"/>
    <property type="project" value="UniProtKB-KW"/>
</dbReference>
<evidence type="ECO:0000256" key="4">
    <source>
        <dbReference type="SAM" id="Phobius"/>
    </source>
</evidence>
<gene>
    <name evidence="7" type="ORF">SKAU_G00094520</name>
</gene>
<organism evidence="7 8">
    <name type="scientific">Synaphobranchus kaupii</name>
    <name type="common">Kaup's arrowtooth eel</name>
    <dbReference type="NCBI Taxonomy" id="118154"/>
    <lineage>
        <taxon>Eukaryota</taxon>
        <taxon>Metazoa</taxon>
        <taxon>Chordata</taxon>
        <taxon>Craniata</taxon>
        <taxon>Vertebrata</taxon>
        <taxon>Euteleostomi</taxon>
        <taxon>Actinopterygii</taxon>
        <taxon>Neopterygii</taxon>
        <taxon>Teleostei</taxon>
        <taxon>Anguilliformes</taxon>
        <taxon>Synaphobranchidae</taxon>
        <taxon>Synaphobranchus</taxon>
    </lineage>
</organism>
<keyword evidence="3" id="KW-0378">Hydrolase</keyword>
<dbReference type="GO" id="GO:0008234">
    <property type="term" value="F:cysteine-type peptidase activity"/>
    <property type="evidence" value="ECO:0007669"/>
    <property type="project" value="InterPro"/>
</dbReference>
<protein>
    <submittedName>
        <fullName evidence="7">Uncharacterized protein</fullName>
    </submittedName>
</protein>
<dbReference type="Pfam" id="PF02902">
    <property type="entry name" value="Peptidase_C48"/>
    <property type="match status" value="1"/>
</dbReference>
<evidence type="ECO:0000256" key="2">
    <source>
        <dbReference type="ARBA" id="ARBA00022670"/>
    </source>
</evidence>
<comment type="caution">
    <text evidence="7">The sequence shown here is derived from an EMBL/GenBank/DDBJ whole genome shotgun (WGS) entry which is preliminary data.</text>
</comment>
<name>A0A9Q1J6I3_SYNKA</name>
<keyword evidence="4" id="KW-0812">Transmembrane</keyword>
<evidence type="ECO:0000256" key="1">
    <source>
        <dbReference type="ARBA" id="ARBA00005234"/>
    </source>
</evidence>
<dbReference type="Gene3D" id="3.40.395.10">
    <property type="entry name" value="Adenoviral Proteinase, Chain A"/>
    <property type="match status" value="1"/>
</dbReference>
<keyword evidence="8" id="KW-1185">Reference proteome</keyword>
<dbReference type="InterPro" id="IPR038765">
    <property type="entry name" value="Papain-like_cys_pep_sf"/>
</dbReference>
<dbReference type="InterPro" id="IPR003653">
    <property type="entry name" value="Peptidase_C48_C"/>
</dbReference>
<feature type="transmembrane region" description="Helical" evidence="4">
    <location>
        <begin position="32"/>
        <end position="50"/>
    </location>
</feature>
<dbReference type="Proteomes" id="UP001152622">
    <property type="component" value="Chromosome 3"/>
</dbReference>